<keyword evidence="2" id="KW-0418">Kinase</keyword>
<feature type="region of interest" description="Disordered" evidence="1">
    <location>
        <begin position="173"/>
        <end position="243"/>
    </location>
</feature>
<name>A0A6L2KBV3_TANCI</name>
<dbReference type="AlphaFoldDB" id="A0A6L2KBV3"/>
<feature type="region of interest" description="Disordered" evidence="1">
    <location>
        <begin position="447"/>
        <end position="467"/>
    </location>
</feature>
<accession>A0A6L2KBV3</accession>
<reference evidence="2" key="1">
    <citation type="journal article" date="2019" name="Sci. Rep.">
        <title>Draft genome of Tanacetum cinerariifolium, the natural source of mosquito coil.</title>
        <authorList>
            <person name="Yamashiro T."/>
            <person name="Shiraishi A."/>
            <person name="Satake H."/>
            <person name="Nakayama K."/>
        </authorList>
    </citation>
    <scope>NUCLEOTIDE SEQUENCE</scope>
</reference>
<evidence type="ECO:0000256" key="1">
    <source>
        <dbReference type="SAM" id="MobiDB-lite"/>
    </source>
</evidence>
<evidence type="ECO:0000313" key="2">
    <source>
        <dbReference type="EMBL" id="GEU46941.1"/>
    </source>
</evidence>
<protein>
    <submittedName>
        <fullName evidence="2">Xylulose kinase-1</fullName>
    </submittedName>
</protein>
<dbReference type="GO" id="GO:0016301">
    <property type="term" value="F:kinase activity"/>
    <property type="evidence" value="ECO:0007669"/>
    <property type="project" value="UniProtKB-KW"/>
</dbReference>
<dbReference type="EMBL" id="BKCJ010002198">
    <property type="protein sequence ID" value="GEU46941.1"/>
    <property type="molecule type" value="Genomic_DNA"/>
</dbReference>
<gene>
    <name evidence="2" type="ORF">Tci_018919</name>
</gene>
<comment type="caution">
    <text evidence="2">The sequence shown here is derived from an EMBL/GenBank/DDBJ whole genome shotgun (WGS) entry which is preliminary data.</text>
</comment>
<feature type="compositionally biased region" description="Polar residues" evidence="1">
    <location>
        <begin position="208"/>
        <end position="217"/>
    </location>
</feature>
<sequence>MALTFIDTHNMIAFLTKSDASEGFNQIIDILNASSIKYALTVNPNIYVSVIKQFWSSVTVKKVNDVSRLQALVDKKKVIITEATIRDALHLDDAEGIECLPNEEIFTELARMGYEKPSTKLTFYKAFFLSQWKVGKGCSGVETPLFEGMIVAQQVGEGAAKVNVEDVPAAGVTDEGAASVNDDEVPTAVDKPSIPSPTPSTQPPSTSHDIPSTSQTVKKLERSNKASKLKRLKKVGTAQRIETSDDTVMDDVSKQGRIIADMDADKDVTLKDVAVVANHVQDAEIEESSDVHGRQSESQVQIYQINLEHADKVLSMQDDEVEPVELQERKRVVIRDLEESATPSTIIYTKAKSKDNRKGILNEVIDHVQRKEKEDNAVKRYQALKRKPQTKAQARKNMMIYLRNVVGFKMDYFKGLTYDDIRPIFEKKFNFNVAFLQKTKEHMEEEDSRALKRLSESQEDKAAKKQKLDKEVEELRKHLMTVPNEDDDVYTKATPLALKVFVVDYEIYSENNKPYYKIKRAGGSHQLYLSFLSMLRNFDREDLEVLWQLVKERFSSTKTKNFSNDFLLTTIEAMFEKRDIQAQIWKNKRSVHGLAKVKSWKLLESCSVHIITFTTTQSILLVERKYPLTRFTLDQMLNNV</sequence>
<feature type="compositionally biased region" description="Basic residues" evidence="1">
    <location>
        <begin position="225"/>
        <end position="234"/>
    </location>
</feature>
<keyword evidence="2" id="KW-0808">Transferase</keyword>
<proteinExistence type="predicted"/>
<organism evidence="2">
    <name type="scientific">Tanacetum cinerariifolium</name>
    <name type="common">Dalmatian daisy</name>
    <name type="synonym">Chrysanthemum cinerariifolium</name>
    <dbReference type="NCBI Taxonomy" id="118510"/>
    <lineage>
        <taxon>Eukaryota</taxon>
        <taxon>Viridiplantae</taxon>
        <taxon>Streptophyta</taxon>
        <taxon>Embryophyta</taxon>
        <taxon>Tracheophyta</taxon>
        <taxon>Spermatophyta</taxon>
        <taxon>Magnoliopsida</taxon>
        <taxon>eudicotyledons</taxon>
        <taxon>Gunneridae</taxon>
        <taxon>Pentapetalae</taxon>
        <taxon>asterids</taxon>
        <taxon>campanulids</taxon>
        <taxon>Asterales</taxon>
        <taxon>Asteraceae</taxon>
        <taxon>Asteroideae</taxon>
        <taxon>Anthemideae</taxon>
        <taxon>Anthemidinae</taxon>
        <taxon>Tanacetum</taxon>
    </lineage>
</organism>